<dbReference type="InterPro" id="IPR001279">
    <property type="entry name" value="Metallo-B-lactamas"/>
</dbReference>
<dbReference type="SUPFAM" id="SSF56281">
    <property type="entry name" value="Metallo-hydrolase/oxidoreductase"/>
    <property type="match status" value="1"/>
</dbReference>
<dbReference type="Gene3D" id="1.10.10.10">
    <property type="entry name" value="Winged helix-like DNA-binding domain superfamily/Winged helix DNA-binding domain"/>
    <property type="match status" value="1"/>
</dbReference>
<evidence type="ECO:0000313" key="2">
    <source>
        <dbReference type="EMBL" id="MFC5067171.1"/>
    </source>
</evidence>
<dbReference type="PANTHER" id="PTHR23131:SF0">
    <property type="entry name" value="ENDORIBONUCLEASE LACTB2"/>
    <property type="match status" value="1"/>
</dbReference>
<feature type="domain" description="Metallo-beta-lactamase" evidence="1">
    <location>
        <begin position="39"/>
        <end position="216"/>
    </location>
</feature>
<dbReference type="Pfam" id="PF17778">
    <property type="entry name" value="WHD_BLACT"/>
    <property type="match status" value="1"/>
</dbReference>
<protein>
    <submittedName>
        <fullName evidence="2">MBL fold metallo-hydrolase</fullName>
    </submittedName>
</protein>
<dbReference type="Gene3D" id="3.60.15.10">
    <property type="entry name" value="Ribonuclease Z/Hydroxyacylglutathione hydrolase-like"/>
    <property type="match status" value="1"/>
</dbReference>
<dbReference type="SMART" id="SM00849">
    <property type="entry name" value="Lactamase_B"/>
    <property type="match status" value="1"/>
</dbReference>
<comment type="caution">
    <text evidence="2">The sequence shown here is derived from an EMBL/GenBank/DDBJ whole genome shotgun (WGS) entry which is preliminary data.</text>
</comment>
<dbReference type="InterPro" id="IPR041516">
    <property type="entry name" value="LACTB2_WH"/>
</dbReference>
<dbReference type="PANTHER" id="PTHR23131">
    <property type="entry name" value="ENDORIBONUCLEASE LACTB2"/>
    <property type="match status" value="1"/>
</dbReference>
<organism evidence="2 3">
    <name type="scientific">Flaviflagellibacter deserti</name>
    <dbReference type="NCBI Taxonomy" id="2267266"/>
    <lineage>
        <taxon>Bacteria</taxon>
        <taxon>Pseudomonadati</taxon>
        <taxon>Pseudomonadota</taxon>
        <taxon>Alphaproteobacteria</taxon>
        <taxon>Hyphomicrobiales</taxon>
        <taxon>Flaviflagellibacter</taxon>
    </lineage>
</organism>
<proteinExistence type="predicted"/>
<dbReference type="Pfam" id="PF00753">
    <property type="entry name" value="Lactamase_B"/>
    <property type="match status" value="1"/>
</dbReference>
<keyword evidence="3" id="KW-1185">Reference proteome</keyword>
<dbReference type="InterPro" id="IPR036866">
    <property type="entry name" value="RibonucZ/Hydroxyglut_hydro"/>
</dbReference>
<dbReference type="Proteomes" id="UP001595796">
    <property type="component" value="Unassembled WGS sequence"/>
</dbReference>
<dbReference type="EMBL" id="JBHSJF010000004">
    <property type="protein sequence ID" value="MFC5067171.1"/>
    <property type="molecule type" value="Genomic_DNA"/>
</dbReference>
<name>A0ABV9YX16_9HYPH</name>
<dbReference type="RefSeq" id="WP_114957209.1">
    <property type="nucleotide sequence ID" value="NZ_JBHSJF010000004.1"/>
</dbReference>
<accession>A0ABV9YX16</accession>
<evidence type="ECO:0000313" key="3">
    <source>
        <dbReference type="Proteomes" id="UP001595796"/>
    </source>
</evidence>
<dbReference type="CDD" id="cd16278">
    <property type="entry name" value="metallo-hydrolase-like_MBL-fold"/>
    <property type="match status" value="1"/>
</dbReference>
<dbReference type="InterPro" id="IPR050662">
    <property type="entry name" value="Sec-metab_biosynth-thioest"/>
</dbReference>
<reference evidence="3" key="1">
    <citation type="journal article" date="2019" name="Int. J. Syst. Evol. Microbiol.">
        <title>The Global Catalogue of Microorganisms (GCM) 10K type strain sequencing project: providing services to taxonomists for standard genome sequencing and annotation.</title>
        <authorList>
            <consortium name="The Broad Institute Genomics Platform"/>
            <consortium name="The Broad Institute Genome Sequencing Center for Infectious Disease"/>
            <person name="Wu L."/>
            <person name="Ma J."/>
        </authorList>
    </citation>
    <scope>NUCLEOTIDE SEQUENCE [LARGE SCALE GENOMIC DNA]</scope>
    <source>
        <strain evidence="3">CGMCC 1.16444</strain>
    </source>
</reference>
<sequence>MTETLRFDRSHPGHYGASITLSPLVRRVVANNPGPFTFTGTVSHIVGRGQVAVIDPGPDDPDHIAALLAATAGETITHIVVTHTHRDHTDGVEALRAVTGATVVGCAQHQAARPLLPGEANALDASADRGYRPDRILGEGDVVSDPSWTLEAVPTPGHTANHLAFALREENALFPGDHVMAWSTTIVAPPDGSMADYKASLRRLIARSEDIYYPAHGPSLTNGRRHAEALLKHRELREDQILDALSAGPRTIPDLVASIYVALSPNMFGAAGLSVQAHLEELVGRGVVRMDAGPKVPVFSLA</sequence>
<dbReference type="InterPro" id="IPR036388">
    <property type="entry name" value="WH-like_DNA-bd_sf"/>
</dbReference>
<evidence type="ECO:0000259" key="1">
    <source>
        <dbReference type="SMART" id="SM00849"/>
    </source>
</evidence>
<gene>
    <name evidence="2" type="ORF">ACFPFW_03975</name>
</gene>